<sequence>MSTAVTFAFVGPAAFVRLLALRLREEGLVPGYEPPGELAVDAGSLQVVRVDFEVATAGVGTDRVVQVVRQLAARYQGRFDVQDLREHRDEDVGQE</sequence>
<dbReference type="RefSeq" id="WP_157719832.1">
    <property type="nucleotide sequence ID" value="NZ_LT629799.1"/>
</dbReference>
<accession>A0A1H2M1N4</accession>
<proteinExistence type="predicted"/>
<dbReference type="EMBL" id="LT629799">
    <property type="protein sequence ID" value="SDU86925.1"/>
    <property type="molecule type" value="Genomic_DNA"/>
</dbReference>
<name>A0A1H2M1N4_9ACTN</name>
<evidence type="ECO:0000313" key="1">
    <source>
        <dbReference type="EMBL" id="SDU86925.1"/>
    </source>
</evidence>
<dbReference type="STRING" id="546874.SAMN04488544_1219"/>
<reference evidence="2" key="1">
    <citation type="submission" date="2016-10" db="EMBL/GenBank/DDBJ databases">
        <authorList>
            <person name="Varghese N."/>
            <person name="Submissions S."/>
        </authorList>
    </citation>
    <scope>NUCLEOTIDE SEQUENCE [LARGE SCALE GENOMIC DNA]</scope>
    <source>
        <strain evidence="2">DSM 21743</strain>
    </source>
</reference>
<keyword evidence="2" id="KW-1185">Reference proteome</keyword>
<gene>
    <name evidence="1" type="ORF">SAMN04488544_1219</name>
</gene>
<dbReference type="Proteomes" id="UP000198825">
    <property type="component" value="Chromosome I"/>
</dbReference>
<evidence type="ECO:0000313" key="2">
    <source>
        <dbReference type="Proteomes" id="UP000198825"/>
    </source>
</evidence>
<protein>
    <submittedName>
        <fullName evidence="1">Uncharacterized protein</fullName>
    </submittedName>
</protein>
<organism evidence="1 2">
    <name type="scientific">Microlunatus sagamiharensis</name>
    <dbReference type="NCBI Taxonomy" id="546874"/>
    <lineage>
        <taxon>Bacteria</taxon>
        <taxon>Bacillati</taxon>
        <taxon>Actinomycetota</taxon>
        <taxon>Actinomycetes</taxon>
        <taxon>Propionibacteriales</taxon>
        <taxon>Propionibacteriaceae</taxon>
        <taxon>Microlunatus</taxon>
    </lineage>
</organism>
<dbReference type="AlphaFoldDB" id="A0A1H2M1N4"/>